<feature type="domain" description="DUF1638" evidence="1">
    <location>
        <begin position="78"/>
        <end position="252"/>
    </location>
</feature>
<comment type="caution">
    <text evidence="2">The sequence shown here is derived from an EMBL/GenBank/DDBJ whole genome shotgun (WGS) entry which is preliminary data.</text>
</comment>
<sequence length="269" mass="31426">MPVMTILSCKILQDEIVHLFENDPCIDEITVIKNNEEKDFLTKLDNAGLKYSQKHLKDMPYAVDREDREKYIVMVYLVELALHEFPKILREEVYRLLENVTPYSDGILLFYGLCGNVLDKVEEDFRHQESTCPVRILRDDKRIVDDCVGATLGGGEEYLKILKKFSDKGTFLFTPMFAHSWREIMRVDPVKPEKTLKMLRKVNEITGYKRVAKIHTRLGYTPDFDKNVEEFARIFDFEIHEVEGNQQIFRTCYAAMKKDMGLIDIQPGT</sequence>
<protein>
    <recommendedName>
        <fullName evidence="1">DUF1638 domain-containing protein</fullName>
    </recommendedName>
</protein>
<evidence type="ECO:0000313" key="2">
    <source>
        <dbReference type="EMBL" id="TGC07504.1"/>
    </source>
</evidence>
<dbReference type="EMBL" id="PGGK01000014">
    <property type="protein sequence ID" value="TGC07504.1"/>
    <property type="molecule type" value="Genomic_DNA"/>
</dbReference>
<dbReference type="Pfam" id="PF07796">
    <property type="entry name" value="DUF1638"/>
    <property type="match status" value="1"/>
</dbReference>
<proteinExistence type="predicted"/>
<dbReference type="OrthoDB" id="53190at2157"/>
<dbReference type="InterPro" id="IPR012437">
    <property type="entry name" value="DUF1638"/>
</dbReference>
<reference evidence="2 3" key="1">
    <citation type="submission" date="2017-11" db="EMBL/GenBank/DDBJ databases">
        <title>Isolation and Characterization of Methanogenic Archaea from Saline Meromictic Lake at Siberia.</title>
        <authorList>
            <person name="Shen Y."/>
            <person name="Huang H.-H."/>
            <person name="Lai M.-C."/>
            <person name="Chen S.-C."/>
        </authorList>
    </citation>
    <scope>NUCLEOTIDE SEQUENCE [LARGE SCALE GENOMIC DNA]</scope>
    <source>
        <strain evidence="2 3">SY-01</strain>
    </source>
</reference>
<dbReference type="RefSeq" id="WP_135390352.1">
    <property type="nucleotide sequence ID" value="NZ_PGGK01000014.1"/>
</dbReference>
<evidence type="ECO:0000259" key="1">
    <source>
        <dbReference type="Pfam" id="PF07796"/>
    </source>
</evidence>
<keyword evidence="3" id="KW-1185">Reference proteome</keyword>
<name>A0A4E0Q3A4_9EURY</name>
<dbReference type="AlphaFoldDB" id="A0A4E0Q3A4"/>
<gene>
    <name evidence="2" type="ORF">CUN85_10975</name>
</gene>
<accession>A0A4E0Q3A4</accession>
<evidence type="ECO:0000313" key="3">
    <source>
        <dbReference type="Proteomes" id="UP000297295"/>
    </source>
</evidence>
<dbReference type="Proteomes" id="UP000297295">
    <property type="component" value="Unassembled WGS sequence"/>
</dbReference>
<organism evidence="2 3">
    <name type="scientific">Methanolobus halotolerans</name>
    <dbReference type="NCBI Taxonomy" id="2052935"/>
    <lineage>
        <taxon>Archaea</taxon>
        <taxon>Methanobacteriati</taxon>
        <taxon>Methanobacteriota</taxon>
        <taxon>Stenosarchaea group</taxon>
        <taxon>Methanomicrobia</taxon>
        <taxon>Methanosarcinales</taxon>
        <taxon>Methanosarcinaceae</taxon>
        <taxon>Methanolobus</taxon>
    </lineage>
</organism>